<evidence type="ECO:0000256" key="12">
    <source>
        <dbReference type="SAM" id="MobiDB-lite"/>
    </source>
</evidence>
<dbReference type="InterPro" id="IPR026516">
    <property type="entry name" value="THAP1/10"/>
</dbReference>
<proteinExistence type="inferred from homology"/>
<dbReference type="InterPro" id="IPR006612">
    <property type="entry name" value="THAP_Znf"/>
</dbReference>
<evidence type="ECO:0000256" key="4">
    <source>
        <dbReference type="ARBA" id="ARBA00022771"/>
    </source>
</evidence>
<dbReference type="VEuPathDB" id="VectorBase:ISCW007187"/>
<keyword evidence="4" id="KW-0863">Zinc-finger</keyword>
<organism evidence="13 14">
    <name type="scientific">Ixodes scapularis</name>
    <name type="common">Black-legged tick</name>
    <name type="synonym">Deer tick</name>
    <dbReference type="NCBI Taxonomy" id="6945"/>
    <lineage>
        <taxon>Eukaryota</taxon>
        <taxon>Metazoa</taxon>
        <taxon>Ecdysozoa</taxon>
        <taxon>Arthropoda</taxon>
        <taxon>Chelicerata</taxon>
        <taxon>Arachnida</taxon>
        <taxon>Acari</taxon>
        <taxon>Parasitiformes</taxon>
        <taxon>Ixodida</taxon>
        <taxon>Ixodoidea</taxon>
        <taxon>Ixodidae</taxon>
        <taxon>Ixodinae</taxon>
        <taxon>Ixodes</taxon>
    </lineage>
</organism>
<evidence type="ECO:0000256" key="9">
    <source>
        <dbReference type="ARBA" id="ARBA00023163"/>
    </source>
</evidence>
<evidence type="ECO:0000256" key="7">
    <source>
        <dbReference type="ARBA" id="ARBA00023054"/>
    </source>
</evidence>
<keyword evidence="7" id="KW-0175">Coiled coil</keyword>
<reference evidence="13" key="2">
    <citation type="submission" date="2020-05" db="UniProtKB">
        <authorList>
            <consortium name="EnsemblMetazoa"/>
        </authorList>
    </citation>
    <scope>IDENTIFICATION</scope>
    <source>
        <strain evidence="13">wikel</strain>
    </source>
</reference>
<feature type="region of interest" description="Disordered" evidence="12">
    <location>
        <begin position="64"/>
        <end position="87"/>
    </location>
</feature>
<evidence type="ECO:0000256" key="5">
    <source>
        <dbReference type="ARBA" id="ARBA00022833"/>
    </source>
</evidence>
<evidence type="ECO:0000256" key="1">
    <source>
        <dbReference type="ARBA" id="ARBA00004642"/>
    </source>
</evidence>
<sequence>FPLRHPELLQAWLQKMECIHWTPTKFSKLCSEHIQNDCFHRLVRKTNLKQGAVPTLFTLRAVRPQQHPRTDFPSTSQVVRSQRYPQT</sequence>
<dbReference type="Pfam" id="PF05485">
    <property type="entry name" value="THAP"/>
    <property type="match status" value="1"/>
</dbReference>
<dbReference type="GO" id="GO:0043565">
    <property type="term" value="F:sequence-specific DNA binding"/>
    <property type="evidence" value="ECO:0007669"/>
    <property type="project" value="InterPro"/>
</dbReference>
<name>A0A1S4L0Y8_IXOSC</name>
<dbReference type="AlphaFoldDB" id="A0A1S4L0Y8"/>
<evidence type="ECO:0000256" key="10">
    <source>
        <dbReference type="ARBA" id="ARBA00023242"/>
    </source>
</evidence>
<keyword evidence="14" id="KW-1185">Reference proteome</keyword>
<comment type="similarity">
    <text evidence="2">Belongs to the THAP1 family.</text>
</comment>
<dbReference type="SUPFAM" id="SSF57716">
    <property type="entry name" value="Glucocorticoid receptor-like (DNA-binding domain)"/>
    <property type="match status" value="1"/>
</dbReference>
<dbReference type="GO" id="GO:0005654">
    <property type="term" value="C:nucleoplasm"/>
    <property type="evidence" value="ECO:0007669"/>
    <property type="project" value="UniProtKB-SubCell"/>
</dbReference>
<evidence type="ECO:0000256" key="6">
    <source>
        <dbReference type="ARBA" id="ARBA00023015"/>
    </source>
</evidence>
<reference evidence="14" key="1">
    <citation type="submission" date="2008-03" db="EMBL/GenBank/DDBJ databases">
        <title>Annotation of Ixodes scapularis.</title>
        <authorList>
            <consortium name="Ixodes scapularis Genome Project Consortium"/>
            <person name="Caler E."/>
            <person name="Hannick L.I."/>
            <person name="Bidwell S."/>
            <person name="Joardar V."/>
            <person name="Thiagarajan M."/>
            <person name="Amedeo P."/>
            <person name="Galinsky K.J."/>
            <person name="Schobel S."/>
            <person name="Inman J."/>
            <person name="Hostetler J."/>
            <person name="Miller J."/>
            <person name="Hammond M."/>
            <person name="Megy K."/>
            <person name="Lawson D."/>
            <person name="Kodira C."/>
            <person name="Sutton G."/>
            <person name="Meyer J."/>
            <person name="Hill C.A."/>
            <person name="Birren B."/>
            <person name="Nene V."/>
            <person name="Collins F."/>
            <person name="Alarcon-Chaidez F."/>
            <person name="Wikel S."/>
            <person name="Strausberg R."/>
        </authorList>
    </citation>
    <scope>NUCLEOTIDE SEQUENCE [LARGE SCALE GENOMIC DNA]</scope>
    <source>
        <strain evidence="14">Wikel</strain>
    </source>
</reference>
<dbReference type="EnsemblMetazoa" id="ISCW007187-RA">
    <property type="protein sequence ID" value="ISCW007187-PA"/>
    <property type="gene ID" value="ISCW007187"/>
</dbReference>
<evidence type="ECO:0000256" key="2">
    <source>
        <dbReference type="ARBA" id="ARBA00006177"/>
    </source>
</evidence>
<dbReference type="GO" id="GO:0008270">
    <property type="term" value="F:zinc ion binding"/>
    <property type="evidence" value="ECO:0007669"/>
    <property type="project" value="UniProtKB-KW"/>
</dbReference>
<dbReference type="InParanoid" id="A0A1S4L0Y8"/>
<comment type="subcellular location">
    <subcellularLocation>
        <location evidence="1">Nucleus</location>
        <location evidence="1">Nucleoplasm</location>
    </subcellularLocation>
</comment>
<keyword evidence="11" id="KW-0131">Cell cycle</keyword>
<dbReference type="PANTHER" id="PTHR46600:SF1">
    <property type="entry name" value="THAP DOMAIN-CONTAINING PROTEIN 1"/>
    <property type="match status" value="1"/>
</dbReference>
<protein>
    <submittedName>
        <fullName evidence="13">Uncharacterized protein</fullName>
    </submittedName>
</protein>
<evidence type="ECO:0000256" key="8">
    <source>
        <dbReference type="ARBA" id="ARBA00023125"/>
    </source>
</evidence>
<keyword evidence="10" id="KW-0539">Nucleus</keyword>
<dbReference type="EMBL" id="ABJB010525381">
    <property type="status" value="NOT_ANNOTATED_CDS"/>
    <property type="molecule type" value="Genomic_DNA"/>
</dbReference>
<evidence type="ECO:0000256" key="3">
    <source>
        <dbReference type="ARBA" id="ARBA00022723"/>
    </source>
</evidence>
<feature type="compositionally biased region" description="Polar residues" evidence="12">
    <location>
        <begin position="72"/>
        <end position="87"/>
    </location>
</feature>
<dbReference type="PROSITE" id="PS50950">
    <property type="entry name" value="ZF_THAP"/>
    <property type="match status" value="1"/>
</dbReference>
<dbReference type="OrthoDB" id="6423454at2759"/>
<dbReference type="Proteomes" id="UP000001555">
    <property type="component" value="Unassembled WGS sequence"/>
</dbReference>
<keyword evidence="3" id="KW-0479">Metal-binding</keyword>
<evidence type="ECO:0000313" key="14">
    <source>
        <dbReference type="Proteomes" id="UP000001555"/>
    </source>
</evidence>
<keyword evidence="8" id="KW-0238">DNA-binding</keyword>
<dbReference type="VEuPathDB" id="VectorBase:ISCP_019342"/>
<dbReference type="VEuPathDB" id="VectorBase:ISCI007187"/>
<keyword evidence="9" id="KW-0804">Transcription</keyword>
<accession>A0A1S4L0Y8</accession>
<evidence type="ECO:0000256" key="11">
    <source>
        <dbReference type="ARBA" id="ARBA00023306"/>
    </source>
</evidence>
<keyword evidence="6" id="KW-0805">Transcription regulation</keyword>
<keyword evidence="5" id="KW-0862">Zinc</keyword>
<evidence type="ECO:0000313" key="13">
    <source>
        <dbReference type="EnsemblMetazoa" id="ISCW007187-PA"/>
    </source>
</evidence>
<dbReference type="PANTHER" id="PTHR46600">
    <property type="entry name" value="THAP DOMAIN-CONTAINING"/>
    <property type="match status" value="1"/>
</dbReference>